<evidence type="ECO:0000256" key="1">
    <source>
        <dbReference type="SAM" id="MobiDB-lite"/>
    </source>
</evidence>
<evidence type="ECO:0000313" key="3">
    <source>
        <dbReference type="Proteomes" id="UP001215280"/>
    </source>
</evidence>
<comment type="caution">
    <text evidence="2">The sequence shown here is derived from an EMBL/GenBank/DDBJ whole genome shotgun (WGS) entry which is preliminary data.</text>
</comment>
<protein>
    <submittedName>
        <fullName evidence="2">Uncharacterized protein</fullName>
    </submittedName>
</protein>
<proteinExistence type="predicted"/>
<sequence length="105" mass="11392">MDGQLIHCGKGPEGQRLRRRGNKSSQGLQAYEPDQKRGNIPGESSEEDKPVGQNGTDCSNPASAIFPTERMIEPEQVAVPEVPEMEGNRMADMPENAEGGNERNG</sequence>
<gene>
    <name evidence="2" type="ORF">DFH07DRAFT_782419</name>
</gene>
<name>A0AAD7HTA7_9AGAR</name>
<dbReference type="EMBL" id="JARJLG010000210">
    <property type="protein sequence ID" value="KAJ7727681.1"/>
    <property type="molecule type" value="Genomic_DNA"/>
</dbReference>
<accession>A0AAD7HTA7</accession>
<reference evidence="2" key="1">
    <citation type="submission" date="2023-03" db="EMBL/GenBank/DDBJ databases">
        <title>Massive genome expansion in bonnet fungi (Mycena s.s.) driven by repeated elements and novel gene families across ecological guilds.</title>
        <authorList>
            <consortium name="Lawrence Berkeley National Laboratory"/>
            <person name="Harder C.B."/>
            <person name="Miyauchi S."/>
            <person name="Viragh M."/>
            <person name="Kuo A."/>
            <person name="Thoen E."/>
            <person name="Andreopoulos B."/>
            <person name="Lu D."/>
            <person name="Skrede I."/>
            <person name="Drula E."/>
            <person name="Henrissat B."/>
            <person name="Morin E."/>
            <person name="Kohler A."/>
            <person name="Barry K."/>
            <person name="LaButti K."/>
            <person name="Morin E."/>
            <person name="Salamov A."/>
            <person name="Lipzen A."/>
            <person name="Mereny Z."/>
            <person name="Hegedus B."/>
            <person name="Baldrian P."/>
            <person name="Stursova M."/>
            <person name="Weitz H."/>
            <person name="Taylor A."/>
            <person name="Grigoriev I.V."/>
            <person name="Nagy L.G."/>
            <person name="Martin F."/>
            <person name="Kauserud H."/>
        </authorList>
    </citation>
    <scope>NUCLEOTIDE SEQUENCE</scope>
    <source>
        <strain evidence="2">CBHHK188m</strain>
    </source>
</reference>
<evidence type="ECO:0000313" key="2">
    <source>
        <dbReference type="EMBL" id="KAJ7727681.1"/>
    </source>
</evidence>
<feature type="region of interest" description="Disordered" evidence="1">
    <location>
        <begin position="83"/>
        <end position="105"/>
    </location>
</feature>
<keyword evidence="3" id="KW-1185">Reference proteome</keyword>
<organism evidence="2 3">
    <name type="scientific">Mycena maculata</name>
    <dbReference type="NCBI Taxonomy" id="230809"/>
    <lineage>
        <taxon>Eukaryota</taxon>
        <taxon>Fungi</taxon>
        <taxon>Dikarya</taxon>
        <taxon>Basidiomycota</taxon>
        <taxon>Agaricomycotina</taxon>
        <taxon>Agaricomycetes</taxon>
        <taxon>Agaricomycetidae</taxon>
        <taxon>Agaricales</taxon>
        <taxon>Marasmiineae</taxon>
        <taxon>Mycenaceae</taxon>
        <taxon>Mycena</taxon>
    </lineage>
</organism>
<feature type="compositionally biased region" description="Polar residues" evidence="1">
    <location>
        <begin position="53"/>
        <end position="62"/>
    </location>
</feature>
<dbReference type="AlphaFoldDB" id="A0AAD7HTA7"/>
<dbReference type="Proteomes" id="UP001215280">
    <property type="component" value="Unassembled WGS sequence"/>
</dbReference>
<feature type="region of interest" description="Disordered" evidence="1">
    <location>
        <begin position="1"/>
        <end position="62"/>
    </location>
</feature>